<dbReference type="GO" id="GO:0032981">
    <property type="term" value="P:mitochondrial respiratory chain complex I assembly"/>
    <property type="evidence" value="ECO:0007669"/>
    <property type="project" value="TreeGrafter"/>
</dbReference>
<evidence type="ECO:0000256" key="5">
    <source>
        <dbReference type="ARBA" id="ARBA00023128"/>
    </source>
</evidence>
<dbReference type="InterPro" id="IPR029063">
    <property type="entry name" value="SAM-dependent_MTases_sf"/>
</dbReference>
<feature type="region of interest" description="Disordered" evidence="8">
    <location>
        <begin position="220"/>
        <end position="251"/>
    </location>
</feature>
<keyword evidence="5 7" id="KW-0496">Mitochondrion</keyword>
<evidence type="ECO:0000256" key="1">
    <source>
        <dbReference type="ARBA" id="ARBA00004173"/>
    </source>
</evidence>
<comment type="catalytic activity">
    <reaction evidence="6 7">
        <text>L-arginyl-[protein] + 2 S-adenosyl-L-methionine = N(omega),N(omega)'-dimethyl-L-arginyl-[protein] + 2 S-adenosyl-L-homocysteine + 2 H(+)</text>
        <dbReference type="Rhea" id="RHEA:48108"/>
        <dbReference type="Rhea" id="RHEA-COMP:10532"/>
        <dbReference type="Rhea" id="RHEA-COMP:11992"/>
        <dbReference type="ChEBI" id="CHEBI:15378"/>
        <dbReference type="ChEBI" id="CHEBI:29965"/>
        <dbReference type="ChEBI" id="CHEBI:57856"/>
        <dbReference type="ChEBI" id="CHEBI:59789"/>
        <dbReference type="ChEBI" id="CHEBI:88221"/>
        <dbReference type="EC" id="2.1.1.320"/>
    </reaction>
</comment>
<dbReference type="InterPro" id="IPR003788">
    <property type="entry name" value="NDUFAF7"/>
</dbReference>
<feature type="compositionally biased region" description="Low complexity" evidence="8">
    <location>
        <begin position="222"/>
        <end position="238"/>
    </location>
</feature>
<dbReference type="PANTHER" id="PTHR12049:SF7">
    <property type="entry name" value="PROTEIN ARGININE METHYLTRANSFERASE NDUFAF7, MITOCHONDRIAL"/>
    <property type="match status" value="1"/>
</dbReference>
<protein>
    <recommendedName>
        <fullName evidence="7">Protein arginine methyltransferase NDUFAF7</fullName>
        <ecNumber evidence="7">2.1.1.320</ecNumber>
    </recommendedName>
</protein>
<evidence type="ECO:0000256" key="7">
    <source>
        <dbReference type="RuleBase" id="RU364114"/>
    </source>
</evidence>
<dbReference type="Gene3D" id="3.40.50.12710">
    <property type="match status" value="1"/>
</dbReference>
<comment type="similarity">
    <text evidence="2 7">Belongs to the NDUFAF7 family.</text>
</comment>
<evidence type="ECO:0000256" key="3">
    <source>
        <dbReference type="ARBA" id="ARBA00022603"/>
    </source>
</evidence>
<dbReference type="PANTHER" id="PTHR12049">
    <property type="entry name" value="PROTEIN ARGININE METHYLTRANSFERASE NDUFAF7, MITOCHONDRIAL"/>
    <property type="match status" value="1"/>
</dbReference>
<name>A0AAD4BUP4_BOLED</name>
<sequence length="445" mass="48425">MRLARLCSTWLRPRRLHTSQNAPTAIERLMADTVKATGPLSFATYMQLCLSHPVHGYYKNPSNPVFGARGDFVTSPEISQVFGEVLALWMIGRWMSAGSKPFRIVELGPGRGSLMADILRVVHQLPAVRPHLDSVHLVETSPTMRALQRTTLRTAPDSEGRVALMWHDALDEVPHRDDLFTMLVAHEFFDALPVHVIEKTTQGWHEVLIAPANDPSIRYARPSGVLTPSSSSSSSSTSGPPPALQSVSPRWTRVLSPTPTASSTLLGHASPRFAALPVGARIEVSGASIKVARQIAELLSPPHSDSEHDSGSGCALVIDYGAEKAVGNSLRAFREHEIVDVFHRPGECDVTANVDFALLKEVLADLVTPHGTLSQGTFLNEVGVQLRADRLIKAAPTEERRTAIAESVNRLVDPLGMGGQYAVLGMTTTPKEEAVWPFLHAHDMD</sequence>
<evidence type="ECO:0000313" key="10">
    <source>
        <dbReference type="Proteomes" id="UP001194468"/>
    </source>
</evidence>
<evidence type="ECO:0000256" key="4">
    <source>
        <dbReference type="ARBA" id="ARBA00022679"/>
    </source>
</evidence>
<dbReference type="EC" id="2.1.1.320" evidence="7"/>
<dbReference type="SUPFAM" id="SSF53335">
    <property type="entry name" value="S-adenosyl-L-methionine-dependent methyltransferases"/>
    <property type="match status" value="1"/>
</dbReference>
<reference evidence="9" key="2">
    <citation type="journal article" date="2020" name="Nat. Commun.">
        <title>Large-scale genome sequencing of mycorrhizal fungi provides insights into the early evolution of symbiotic traits.</title>
        <authorList>
            <person name="Miyauchi S."/>
            <person name="Kiss E."/>
            <person name="Kuo A."/>
            <person name="Drula E."/>
            <person name="Kohler A."/>
            <person name="Sanchez-Garcia M."/>
            <person name="Morin E."/>
            <person name="Andreopoulos B."/>
            <person name="Barry K.W."/>
            <person name="Bonito G."/>
            <person name="Buee M."/>
            <person name="Carver A."/>
            <person name="Chen C."/>
            <person name="Cichocki N."/>
            <person name="Clum A."/>
            <person name="Culley D."/>
            <person name="Crous P.W."/>
            <person name="Fauchery L."/>
            <person name="Girlanda M."/>
            <person name="Hayes R.D."/>
            <person name="Keri Z."/>
            <person name="LaButti K."/>
            <person name="Lipzen A."/>
            <person name="Lombard V."/>
            <person name="Magnuson J."/>
            <person name="Maillard F."/>
            <person name="Murat C."/>
            <person name="Nolan M."/>
            <person name="Ohm R.A."/>
            <person name="Pangilinan J."/>
            <person name="Pereira M.F."/>
            <person name="Perotto S."/>
            <person name="Peter M."/>
            <person name="Pfister S."/>
            <person name="Riley R."/>
            <person name="Sitrit Y."/>
            <person name="Stielow J.B."/>
            <person name="Szollosi G."/>
            <person name="Zifcakova L."/>
            <person name="Stursova M."/>
            <person name="Spatafora J.W."/>
            <person name="Tedersoo L."/>
            <person name="Vaario L.M."/>
            <person name="Yamada A."/>
            <person name="Yan M."/>
            <person name="Wang P."/>
            <person name="Xu J."/>
            <person name="Bruns T."/>
            <person name="Baldrian P."/>
            <person name="Vilgalys R."/>
            <person name="Dunand C."/>
            <person name="Henrissat B."/>
            <person name="Grigoriev I.V."/>
            <person name="Hibbett D."/>
            <person name="Nagy L.G."/>
            <person name="Martin F.M."/>
        </authorList>
    </citation>
    <scope>NUCLEOTIDE SEQUENCE</scope>
    <source>
        <strain evidence="9">BED1</strain>
    </source>
</reference>
<evidence type="ECO:0000256" key="8">
    <source>
        <dbReference type="SAM" id="MobiDB-lite"/>
    </source>
</evidence>
<reference evidence="9" key="1">
    <citation type="submission" date="2019-10" db="EMBL/GenBank/DDBJ databases">
        <authorList>
            <consortium name="DOE Joint Genome Institute"/>
            <person name="Kuo A."/>
            <person name="Miyauchi S."/>
            <person name="Kiss E."/>
            <person name="Drula E."/>
            <person name="Kohler A."/>
            <person name="Sanchez-Garcia M."/>
            <person name="Andreopoulos B."/>
            <person name="Barry K.W."/>
            <person name="Bonito G."/>
            <person name="Buee M."/>
            <person name="Carver A."/>
            <person name="Chen C."/>
            <person name="Cichocki N."/>
            <person name="Clum A."/>
            <person name="Culley D."/>
            <person name="Crous P.W."/>
            <person name="Fauchery L."/>
            <person name="Girlanda M."/>
            <person name="Hayes R."/>
            <person name="Keri Z."/>
            <person name="LaButti K."/>
            <person name="Lipzen A."/>
            <person name="Lombard V."/>
            <person name="Magnuson J."/>
            <person name="Maillard F."/>
            <person name="Morin E."/>
            <person name="Murat C."/>
            <person name="Nolan M."/>
            <person name="Ohm R."/>
            <person name="Pangilinan J."/>
            <person name="Pereira M."/>
            <person name="Perotto S."/>
            <person name="Peter M."/>
            <person name="Riley R."/>
            <person name="Sitrit Y."/>
            <person name="Stielow B."/>
            <person name="Szollosi G."/>
            <person name="Zifcakova L."/>
            <person name="Stursova M."/>
            <person name="Spatafora J.W."/>
            <person name="Tedersoo L."/>
            <person name="Vaario L.-M."/>
            <person name="Yamada A."/>
            <person name="Yan M."/>
            <person name="Wang P."/>
            <person name="Xu J."/>
            <person name="Bruns T."/>
            <person name="Baldrian P."/>
            <person name="Vilgalys R."/>
            <person name="Henrissat B."/>
            <person name="Grigoriev I.V."/>
            <person name="Hibbett D."/>
            <person name="Nagy L.G."/>
            <person name="Martin F.M."/>
        </authorList>
    </citation>
    <scope>NUCLEOTIDE SEQUENCE</scope>
    <source>
        <strain evidence="9">BED1</strain>
    </source>
</reference>
<evidence type="ECO:0000256" key="2">
    <source>
        <dbReference type="ARBA" id="ARBA00005891"/>
    </source>
</evidence>
<dbReference type="GO" id="GO:0032259">
    <property type="term" value="P:methylation"/>
    <property type="evidence" value="ECO:0007669"/>
    <property type="project" value="UniProtKB-KW"/>
</dbReference>
<keyword evidence="4 7" id="KW-0808">Transferase</keyword>
<dbReference type="InterPro" id="IPR038375">
    <property type="entry name" value="NDUFAF7_sf"/>
</dbReference>
<keyword evidence="3 7" id="KW-0489">Methyltransferase</keyword>
<dbReference type="GO" id="GO:0005739">
    <property type="term" value="C:mitochondrion"/>
    <property type="evidence" value="ECO:0007669"/>
    <property type="project" value="UniProtKB-SubCell"/>
</dbReference>
<accession>A0AAD4BUP4</accession>
<dbReference type="GO" id="GO:0035243">
    <property type="term" value="F:protein-arginine omega-N symmetric methyltransferase activity"/>
    <property type="evidence" value="ECO:0007669"/>
    <property type="project" value="UniProtKB-EC"/>
</dbReference>
<evidence type="ECO:0000313" key="9">
    <source>
        <dbReference type="EMBL" id="KAF8440356.1"/>
    </source>
</evidence>
<comment type="subcellular location">
    <subcellularLocation>
        <location evidence="1 7">Mitochondrion</location>
    </subcellularLocation>
</comment>
<evidence type="ECO:0000256" key="6">
    <source>
        <dbReference type="ARBA" id="ARBA00048612"/>
    </source>
</evidence>
<comment type="caution">
    <text evidence="9">The sequence shown here is derived from an EMBL/GenBank/DDBJ whole genome shotgun (WGS) entry which is preliminary data.</text>
</comment>
<dbReference type="EMBL" id="WHUW01000012">
    <property type="protein sequence ID" value="KAF8440356.1"/>
    <property type="molecule type" value="Genomic_DNA"/>
</dbReference>
<gene>
    <name evidence="9" type="ORF">L210DRAFT_3612283</name>
</gene>
<dbReference type="Proteomes" id="UP001194468">
    <property type="component" value="Unassembled WGS sequence"/>
</dbReference>
<keyword evidence="10" id="KW-1185">Reference proteome</keyword>
<dbReference type="Pfam" id="PF02636">
    <property type="entry name" value="Methyltransf_28"/>
    <property type="match status" value="1"/>
</dbReference>
<comment type="function">
    <text evidence="7">Arginine methyltransferase involved in the assembly or stability of mitochondrial NADH:ubiquinone oxidoreductase complex (complex I).</text>
</comment>
<organism evidence="9 10">
    <name type="scientific">Boletus edulis BED1</name>
    <dbReference type="NCBI Taxonomy" id="1328754"/>
    <lineage>
        <taxon>Eukaryota</taxon>
        <taxon>Fungi</taxon>
        <taxon>Dikarya</taxon>
        <taxon>Basidiomycota</taxon>
        <taxon>Agaricomycotina</taxon>
        <taxon>Agaricomycetes</taxon>
        <taxon>Agaricomycetidae</taxon>
        <taxon>Boletales</taxon>
        <taxon>Boletineae</taxon>
        <taxon>Boletaceae</taxon>
        <taxon>Boletoideae</taxon>
        <taxon>Boletus</taxon>
    </lineage>
</organism>
<dbReference type="AlphaFoldDB" id="A0AAD4BUP4"/>
<proteinExistence type="inferred from homology"/>